<dbReference type="Gramene" id="scaffold_501177.1">
    <property type="protein sequence ID" value="scaffold_501177.1"/>
    <property type="gene ID" value="scaffold_501177.1"/>
</dbReference>
<accession>D7LME3</accession>
<reference evidence="2" key="1">
    <citation type="journal article" date="2011" name="Nat. Genet.">
        <title>The Arabidopsis lyrata genome sequence and the basis of rapid genome size change.</title>
        <authorList>
            <person name="Hu T.T."/>
            <person name="Pattyn P."/>
            <person name="Bakker E.G."/>
            <person name="Cao J."/>
            <person name="Cheng J.-F."/>
            <person name="Clark R.M."/>
            <person name="Fahlgren N."/>
            <person name="Fawcett J.A."/>
            <person name="Grimwood J."/>
            <person name="Gundlach H."/>
            <person name="Haberer G."/>
            <person name="Hollister J.D."/>
            <person name="Ossowski S."/>
            <person name="Ottilar R.P."/>
            <person name="Salamov A.A."/>
            <person name="Schneeberger K."/>
            <person name="Spannagl M."/>
            <person name="Wang X."/>
            <person name="Yang L."/>
            <person name="Nasrallah M.E."/>
            <person name="Bergelson J."/>
            <person name="Carrington J.C."/>
            <person name="Gaut B.S."/>
            <person name="Schmutz J."/>
            <person name="Mayer K.F.X."/>
            <person name="Van de Peer Y."/>
            <person name="Grigoriev I.V."/>
            <person name="Nordborg M."/>
            <person name="Weigel D."/>
            <person name="Guo Y.-L."/>
        </authorList>
    </citation>
    <scope>NUCLEOTIDE SEQUENCE [LARGE SCALE GENOMIC DNA]</scope>
    <source>
        <strain evidence="2">cv. MN47</strain>
    </source>
</reference>
<gene>
    <name evidence="1" type="ORF">ARALYDRAFT_905473</name>
</gene>
<evidence type="ECO:0000313" key="1">
    <source>
        <dbReference type="EMBL" id="EFH53561.1"/>
    </source>
</evidence>
<evidence type="ECO:0000313" key="2">
    <source>
        <dbReference type="Proteomes" id="UP000008694"/>
    </source>
</evidence>
<dbReference type="InterPro" id="IPR036259">
    <property type="entry name" value="MFS_trans_sf"/>
</dbReference>
<keyword evidence="2" id="KW-1185">Reference proteome</keyword>
<organism evidence="2">
    <name type="scientific">Arabidopsis lyrata subsp. lyrata</name>
    <name type="common">Lyre-leaved rock-cress</name>
    <dbReference type="NCBI Taxonomy" id="81972"/>
    <lineage>
        <taxon>Eukaryota</taxon>
        <taxon>Viridiplantae</taxon>
        <taxon>Streptophyta</taxon>
        <taxon>Embryophyta</taxon>
        <taxon>Tracheophyta</taxon>
        <taxon>Spermatophyta</taxon>
        <taxon>Magnoliopsida</taxon>
        <taxon>eudicotyledons</taxon>
        <taxon>Gunneridae</taxon>
        <taxon>Pentapetalae</taxon>
        <taxon>rosids</taxon>
        <taxon>malvids</taxon>
        <taxon>Brassicales</taxon>
        <taxon>Brassicaceae</taxon>
        <taxon>Camelineae</taxon>
        <taxon>Arabidopsis</taxon>
    </lineage>
</organism>
<dbReference type="Proteomes" id="UP000008694">
    <property type="component" value="Unassembled WGS sequence"/>
</dbReference>
<dbReference type="EMBL" id="GL348717">
    <property type="protein sequence ID" value="EFH53561.1"/>
    <property type="molecule type" value="Genomic_DNA"/>
</dbReference>
<dbReference type="AlphaFoldDB" id="D7LME3"/>
<protein>
    <submittedName>
        <fullName evidence="1">Predicted protein</fullName>
    </submittedName>
</protein>
<sequence>MYVINSLIFAVVEMAETFAFYGRASNLITFLSNELGQSTTTAAKTHQHMDRCFLHVPHSRDVSSRLYPRPLQNRSLDFFHLSLGLYIVTKHKP</sequence>
<dbReference type="Gene3D" id="1.20.1250.20">
    <property type="entry name" value="MFS general substrate transporter like domains"/>
    <property type="match status" value="1"/>
</dbReference>
<name>D7LME3_ARALL</name>
<dbReference type="HOGENOM" id="CLU_2402666_0_0_1"/>
<proteinExistence type="predicted"/>